<keyword evidence="3" id="KW-0963">Cytoplasm</keyword>
<dbReference type="Proteomes" id="UP000694308">
    <property type="component" value="Unassembled WGS sequence"/>
</dbReference>
<evidence type="ECO:0000256" key="3">
    <source>
        <dbReference type="ARBA" id="ARBA00022490"/>
    </source>
</evidence>
<dbReference type="FunFam" id="2.40.50.180:FF:000002">
    <property type="entry name" value="Chemotaxis protein CheW"/>
    <property type="match status" value="1"/>
</dbReference>
<proteinExistence type="predicted"/>
<dbReference type="PANTHER" id="PTHR22617">
    <property type="entry name" value="CHEMOTAXIS SENSOR HISTIDINE KINASE-RELATED"/>
    <property type="match status" value="1"/>
</dbReference>
<dbReference type="RefSeq" id="WP_218323701.1">
    <property type="nucleotide sequence ID" value="NZ_JAEEGC010000191.1"/>
</dbReference>
<comment type="caution">
    <text evidence="6">The sequence shown here is derived from an EMBL/GenBank/DDBJ whole genome shotgun (WGS) entry which is preliminary data.</text>
</comment>
<dbReference type="InterPro" id="IPR002545">
    <property type="entry name" value="CheW-lke_dom"/>
</dbReference>
<evidence type="ECO:0000256" key="2">
    <source>
        <dbReference type="ARBA" id="ARBA00021483"/>
    </source>
</evidence>
<organism evidence="6 7">
    <name type="scientific">Clostridium thailandense</name>
    <dbReference type="NCBI Taxonomy" id="2794346"/>
    <lineage>
        <taxon>Bacteria</taxon>
        <taxon>Bacillati</taxon>
        <taxon>Bacillota</taxon>
        <taxon>Clostridia</taxon>
        <taxon>Eubacteriales</taxon>
        <taxon>Clostridiaceae</taxon>
        <taxon>Clostridium</taxon>
    </lineage>
</organism>
<sequence>MAAELNKFLTFTIEEENYGLPILRVKEIIGMMNITYVPKMPEFIKGVINLRGKIIPIMDLRLKFGIKERTYDDRTCIIVVELESSSGTRSTGLVVDTVSEVLAINKEDVEVPPISLGETDQEYITGIGKVKDKVVMLIEPQIMLSKDEKEMLQKV</sequence>
<keyword evidence="7" id="KW-1185">Reference proteome</keyword>
<dbReference type="SMART" id="SM00260">
    <property type="entry name" value="CheW"/>
    <property type="match status" value="1"/>
</dbReference>
<evidence type="ECO:0000256" key="4">
    <source>
        <dbReference type="ARBA" id="ARBA00022500"/>
    </source>
</evidence>
<feature type="domain" description="CheW-like" evidence="5">
    <location>
        <begin position="5"/>
        <end position="149"/>
    </location>
</feature>
<reference evidence="6" key="1">
    <citation type="submission" date="2020-12" db="EMBL/GenBank/DDBJ databases">
        <title>Clostridium thailandense sp. nov., a novel acetogenic bacterium isolated from peat land soil in Thailand.</title>
        <authorList>
            <person name="Chaikitkaew S."/>
            <person name="Birkeland N.K."/>
        </authorList>
    </citation>
    <scope>NUCLEOTIDE SEQUENCE</scope>
    <source>
        <strain evidence="6">PL3</strain>
    </source>
</reference>
<protein>
    <recommendedName>
        <fullName evidence="2">Chemotaxis protein CheW</fullName>
    </recommendedName>
</protein>
<dbReference type="AlphaFoldDB" id="A0A949WTR2"/>
<evidence type="ECO:0000313" key="7">
    <source>
        <dbReference type="Proteomes" id="UP000694308"/>
    </source>
</evidence>
<dbReference type="InterPro" id="IPR039315">
    <property type="entry name" value="CheW"/>
</dbReference>
<dbReference type="PANTHER" id="PTHR22617:SF23">
    <property type="entry name" value="CHEMOTAXIS PROTEIN CHEW"/>
    <property type="match status" value="1"/>
</dbReference>
<keyword evidence="4" id="KW-0145">Chemotaxis</keyword>
<name>A0A949WTR2_9CLOT</name>
<dbReference type="GO" id="GO:0007165">
    <property type="term" value="P:signal transduction"/>
    <property type="evidence" value="ECO:0007669"/>
    <property type="project" value="InterPro"/>
</dbReference>
<dbReference type="CDD" id="cd00732">
    <property type="entry name" value="CheW"/>
    <property type="match status" value="1"/>
</dbReference>
<dbReference type="GO" id="GO:0006935">
    <property type="term" value="P:chemotaxis"/>
    <property type="evidence" value="ECO:0007669"/>
    <property type="project" value="UniProtKB-KW"/>
</dbReference>
<gene>
    <name evidence="6" type="ORF">I6U48_27490</name>
</gene>
<dbReference type="Pfam" id="PF01584">
    <property type="entry name" value="CheW"/>
    <property type="match status" value="1"/>
</dbReference>
<comment type="subcellular location">
    <subcellularLocation>
        <location evidence="1">Cytoplasm</location>
    </subcellularLocation>
</comment>
<evidence type="ECO:0000313" key="6">
    <source>
        <dbReference type="EMBL" id="MBV7276620.1"/>
    </source>
</evidence>
<dbReference type="GO" id="GO:0005829">
    <property type="term" value="C:cytosol"/>
    <property type="evidence" value="ECO:0007669"/>
    <property type="project" value="TreeGrafter"/>
</dbReference>
<dbReference type="PROSITE" id="PS50851">
    <property type="entry name" value="CHEW"/>
    <property type="match status" value="1"/>
</dbReference>
<evidence type="ECO:0000259" key="5">
    <source>
        <dbReference type="PROSITE" id="PS50851"/>
    </source>
</evidence>
<accession>A0A949WTR2</accession>
<dbReference type="EMBL" id="JAEEGC010000191">
    <property type="protein sequence ID" value="MBV7276620.1"/>
    <property type="molecule type" value="Genomic_DNA"/>
</dbReference>
<evidence type="ECO:0000256" key="1">
    <source>
        <dbReference type="ARBA" id="ARBA00004496"/>
    </source>
</evidence>